<evidence type="ECO:0000313" key="5">
    <source>
        <dbReference type="EMBL" id="KAG7728006.1"/>
    </source>
</evidence>
<comment type="caution">
    <text evidence="5">The sequence shown here is derived from an EMBL/GenBank/DDBJ whole genome shotgun (WGS) entry which is preliminary data.</text>
</comment>
<dbReference type="PANTHER" id="PTHR12839:SF7">
    <property type="entry name" value="REGULATOR OF NONSENSE TRANSCRIPTS 2"/>
    <property type="match status" value="1"/>
</dbReference>
<evidence type="ECO:0000313" key="6">
    <source>
        <dbReference type="EMBL" id="KAG7765511.1"/>
    </source>
</evidence>
<evidence type="ECO:0000256" key="1">
    <source>
        <dbReference type="ARBA" id="ARBA00004496"/>
    </source>
</evidence>
<evidence type="ECO:0000313" key="7">
    <source>
        <dbReference type="Proteomes" id="UP000697297"/>
    </source>
</evidence>
<accession>A0AAN6D652</accession>
<dbReference type="Pfam" id="PF04050">
    <property type="entry name" value="Upf2"/>
    <property type="match status" value="1"/>
</dbReference>
<dbReference type="GO" id="GO:0000184">
    <property type="term" value="P:nuclear-transcribed mRNA catabolic process, nonsense-mediated decay"/>
    <property type="evidence" value="ECO:0007669"/>
    <property type="project" value="InterPro"/>
</dbReference>
<dbReference type="InterPro" id="IPR007193">
    <property type="entry name" value="Upf2/Nmd2_C"/>
</dbReference>
<dbReference type="Proteomes" id="UP000697297">
    <property type="component" value="Unassembled WGS sequence"/>
</dbReference>
<keyword evidence="2" id="KW-0963">Cytoplasm</keyword>
<dbReference type="InterPro" id="IPR016024">
    <property type="entry name" value="ARM-type_fold"/>
</dbReference>
<dbReference type="GO" id="GO:0035145">
    <property type="term" value="C:exon-exon junction complex"/>
    <property type="evidence" value="ECO:0007669"/>
    <property type="project" value="TreeGrafter"/>
</dbReference>
<dbReference type="Gene3D" id="1.25.40.180">
    <property type="match status" value="2"/>
</dbReference>
<evidence type="ECO:0000256" key="2">
    <source>
        <dbReference type="ARBA" id="ARBA00022490"/>
    </source>
</evidence>
<organism evidence="5 8">
    <name type="scientific">Ogataea haglerorum</name>
    <dbReference type="NCBI Taxonomy" id="1937702"/>
    <lineage>
        <taxon>Eukaryota</taxon>
        <taxon>Fungi</taxon>
        <taxon>Dikarya</taxon>
        <taxon>Ascomycota</taxon>
        <taxon>Saccharomycotina</taxon>
        <taxon>Pichiomycetes</taxon>
        <taxon>Pichiales</taxon>
        <taxon>Pichiaceae</taxon>
        <taxon>Ogataea</taxon>
    </lineage>
</organism>
<comment type="subcellular location">
    <subcellularLocation>
        <location evidence="1">Cytoplasm</location>
    </subcellularLocation>
</comment>
<dbReference type="PANTHER" id="PTHR12839">
    <property type="entry name" value="NONSENSE-MEDIATED MRNA DECAY PROTEIN 2 UP-FRAMESHIFT SUPPRESSOR 2"/>
    <property type="match status" value="1"/>
</dbReference>
<evidence type="ECO:0000259" key="4">
    <source>
        <dbReference type="Pfam" id="PF04050"/>
    </source>
</evidence>
<feature type="compositionally biased region" description="Acidic residues" evidence="3">
    <location>
        <begin position="756"/>
        <end position="802"/>
    </location>
</feature>
<dbReference type="EMBL" id="JAHLUH010000005">
    <property type="protein sequence ID" value="KAG7728006.1"/>
    <property type="molecule type" value="Genomic_DNA"/>
</dbReference>
<proteinExistence type="predicted"/>
<dbReference type="GO" id="GO:0005737">
    <property type="term" value="C:cytoplasm"/>
    <property type="evidence" value="ECO:0007669"/>
    <property type="project" value="UniProtKB-SubCell"/>
</dbReference>
<feature type="domain" description="Up-frameshift suppressor 2 C-terminal" evidence="4">
    <location>
        <begin position="785"/>
        <end position="904"/>
    </location>
</feature>
<dbReference type="Proteomes" id="UP000738402">
    <property type="component" value="Unassembled WGS sequence"/>
</dbReference>
<dbReference type="InterPro" id="IPR039762">
    <property type="entry name" value="Nmd2/UPF2"/>
</dbReference>
<feature type="region of interest" description="Disordered" evidence="3">
    <location>
        <begin position="736"/>
        <end position="802"/>
    </location>
</feature>
<gene>
    <name evidence="5" type="ORF">KL933_002132</name>
    <name evidence="6" type="ORF">KL946_002568</name>
</gene>
<dbReference type="EMBL" id="JAHLUN010000006">
    <property type="protein sequence ID" value="KAG7765511.1"/>
    <property type="molecule type" value="Genomic_DNA"/>
</dbReference>
<dbReference type="SUPFAM" id="SSF48371">
    <property type="entry name" value="ARM repeat"/>
    <property type="match status" value="1"/>
</dbReference>
<sequence>MSEPCERRKQLRNLNSKAWGGELLVVDSPDTSLKSNMAVLKRLSSAITTETQNTLIDLIKRVSLEKYLDELIPATADGLLSLKKKDATAAVEVLSVLHQRFSSRFTSKLALYFFRSVEDFREPEHLPVLGTLLRLYCEMYLVDLIRLDDSVDKSMLPRYLVKSDRPLLLAYVSQLLSQHANNTRLLPIVSGFVKKFEDELLRENEFLGPSERLSLVKLLTKYSEHVCKMTENMHEQISGLVNQVNEISRKTGKVPESLESELKEKKDEFAKLEAYSEFAHEVFSTRKPSLAQEAEPTAKITAISGLSESNRWESEEQRKFYEEVADISEMVDPSLLLKRGPDIEEKGAHKDVFPTFVKQLDAATTAEEVDGKAREFWQQEMYNKSAESRLYRHAFSQGINAKAFARFLCINRNVFKSLIQKIESKADAILKDQLTMSHIDYNTVRLYCEMANFSLVPGTKFLHMLRFLVVNVGEGVGLDLLTLFFDYSRFTILYRPEYSEDVNNLIHLLQSVTSRLQGDRQKAAQAFLSSLAVAQEKVQVETAKPKLQFLEYMLKRALQNQVFFPALLEFEWDHESYTTIVDFFSHPETIAYDEIPALVSLLKYLGEHDPVLITVVVDGLIEEFQSGFELNDFRQNRKRMAVASYLAQLAVKRLITPPLFRNLVKYAIFESAHGDPSNWFWAKMVCLFFELSKKDMPLELMLFDYHLLLQGELPLDLHLRVVKCFESRGATRAHNVAEAAKRISEMSKASRQMPESEQEDDEELEQETDDLSESEEATEDTGDSETDNDSEEDDDTESELDESMINKQLDMSIQSEFDSMLAASLKTSGSTNPRARVHQPLGTAVRKDQTENGANKFTLLTKSGNKIAARKIEVPDHVDFVAEQLTNAELWERERVRIKDYVLNQHE</sequence>
<dbReference type="AlphaFoldDB" id="A0AAN6D652"/>
<name>A0AAN6D652_9ASCO</name>
<protein>
    <recommendedName>
        <fullName evidence="4">Up-frameshift suppressor 2 C-terminal domain-containing protein</fullName>
    </recommendedName>
</protein>
<evidence type="ECO:0000313" key="8">
    <source>
        <dbReference type="Proteomes" id="UP000738402"/>
    </source>
</evidence>
<reference evidence="5 7" key="1">
    <citation type="journal article" date="2021" name="G3 (Bethesda)">
        <title>Genomic diversity, chromosomal rearrangements, and interspecies hybridization in the ogataea polymorpha species complex.</title>
        <authorList>
            <person name="Hanson S.J."/>
            <person name="Cinneide E.O."/>
            <person name="Salzberg L.I."/>
            <person name="Wolfe K.H."/>
            <person name="McGowan J."/>
            <person name="Fitzpatrick D.A."/>
            <person name="Matlin K."/>
        </authorList>
    </citation>
    <scope>NUCLEOTIDE SEQUENCE</scope>
    <source>
        <strain evidence="6">81-436-3</strain>
        <strain evidence="5">83-405-1</strain>
    </source>
</reference>
<evidence type="ECO:0000256" key="3">
    <source>
        <dbReference type="SAM" id="MobiDB-lite"/>
    </source>
</evidence>
<keyword evidence="7" id="KW-1185">Reference proteome</keyword>